<dbReference type="Gramene" id="RZC64511">
    <property type="protein sequence ID" value="RZC64511"/>
    <property type="gene ID" value="C5167_008208"/>
</dbReference>
<name>A0A4Y7JX08_PAPSO</name>
<organism evidence="1 2">
    <name type="scientific">Papaver somniferum</name>
    <name type="common">Opium poppy</name>
    <dbReference type="NCBI Taxonomy" id="3469"/>
    <lineage>
        <taxon>Eukaryota</taxon>
        <taxon>Viridiplantae</taxon>
        <taxon>Streptophyta</taxon>
        <taxon>Embryophyta</taxon>
        <taxon>Tracheophyta</taxon>
        <taxon>Spermatophyta</taxon>
        <taxon>Magnoliopsida</taxon>
        <taxon>Ranunculales</taxon>
        <taxon>Papaveraceae</taxon>
        <taxon>Papaveroideae</taxon>
        <taxon>Papaver</taxon>
    </lineage>
</organism>
<accession>A0A4Y7JX08</accession>
<gene>
    <name evidence="1" type="ORF">C5167_008208</name>
</gene>
<proteinExistence type="predicted"/>
<reference evidence="1 2" key="1">
    <citation type="journal article" date="2018" name="Science">
        <title>The opium poppy genome and morphinan production.</title>
        <authorList>
            <person name="Guo L."/>
            <person name="Winzer T."/>
            <person name="Yang X."/>
            <person name="Li Y."/>
            <person name="Ning Z."/>
            <person name="He Z."/>
            <person name="Teodor R."/>
            <person name="Lu Y."/>
            <person name="Bowser T.A."/>
            <person name="Graham I.A."/>
            <person name="Ye K."/>
        </authorList>
    </citation>
    <scope>NUCLEOTIDE SEQUENCE [LARGE SCALE GENOMIC DNA]</scope>
    <source>
        <strain evidence="2">cv. HN1</strain>
        <tissue evidence="1">Leaves</tissue>
    </source>
</reference>
<dbReference type="AlphaFoldDB" id="A0A4Y7JX08"/>
<dbReference type="EMBL" id="CM010720">
    <property type="protein sequence ID" value="RZC64511.1"/>
    <property type="molecule type" value="Genomic_DNA"/>
</dbReference>
<keyword evidence="2" id="KW-1185">Reference proteome</keyword>
<protein>
    <submittedName>
        <fullName evidence="1">Uncharacterized protein</fullName>
    </submittedName>
</protein>
<evidence type="ECO:0000313" key="2">
    <source>
        <dbReference type="Proteomes" id="UP000316621"/>
    </source>
</evidence>
<sequence>MKAFHIGLKEELRRLNCITNPYMFDQLLEVDPTDLITREMLTSPRVKTLLIRYWINLSKFIWAEGIRADWNSNLSNEIGKELSFINDAAGLRESVKLVINTAGQLGLTLRFYQATGLLWFMMIP</sequence>
<evidence type="ECO:0000313" key="1">
    <source>
        <dbReference type="EMBL" id="RZC64511.1"/>
    </source>
</evidence>
<dbReference type="Proteomes" id="UP000316621">
    <property type="component" value="Chromosome 6"/>
</dbReference>